<evidence type="ECO:0000256" key="2">
    <source>
        <dbReference type="SAM" id="MobiDB-lite"/>
    </source>
</evidence>
<protein>
    <submittedName>
        <fullName evidence="3">Uncharacterized protein</fullName>
    </submittedName>
</protein>
<dbReference type="InParanoid" id="K1WWA0"/>
<accession>K1WWA0</accession>
<sequence>MSRFNAKNREERRHFNNTSTQHFPSNIDLPFEWLFENPSETPLIASRIYIIEKPDTLKRRWNRYQAKQARLKEGKALQVKRPIVLSAAQHKAVLIYAADQATKRRKGATKQLYVIRTKPIASYRVDMHTEKSLSNWFYTELVPAIQFCGIGLKDRHKIANIDEKGARICMPAGEEVIVPIGIKEMYTRIYENRLSVTVIEAILADRKAIPLMIIVPGKQIIASWFSEKMTGHKVVTVSESGYTNDKITINFSQIQRKLKKYNKKSKKEAGLHILEYGETSDLKEEDEYSFSIDKQPNELPLLALPRLPQSFQDCVKQLDDLNDKIKIALSSLSRQRFDIAKQALEKVKAIKIKKQEASLKIANAKLKLATIKIRNDRYNQGVLDRKAEKERKKWLNEAYKQQGRGILIHIPPERKVLIRDREKQPTAKELEADNIDLISFRNAIANEEAALKEV</sequence>
<feature type="region of interest" description="Disordered" evidence="2">
    <location>
        <begin position="1"/>
        <end position="21"/>
    </location>
</feature>
<evidence type="ECO:0000313" key="4">
    <source>
        <dbReference type="Proteomes" id="UP000006753"/>
    </source>
</evidence>
<keyword evidence="1" id="KW-0175">Coiled coil</keyword>
<dbReference type="EMBL" id="JH921438">
    <property type="protein sequence ID" value="EKD16747.1"/>
    <property type="molecule type" value="Genomic_DNA"/>
</dbReference>
<proteinExistence type="predicted"/>
<feature type="coiled-coil region" evidence="1">
    <location>
        <begin position="340"/>
        <end position="367"/>
    </location>
</feature>
<dbReference type="KEGG" id="mbe:MBM_05216"/>
<evidence type="ECO:0000313" key="3">
    <source>
        <dbReference type="EMBL" id="EKD16747.1"/>
    </source>
</evidence>
<reference evidence="3 4" key="1">
    <citation type="journal article" date="2012" name="BMC Genomics">
        <title>Sequencing the genome of Marssonina brunnea reveals fungus-poplar co-evolution.</title>
        <authorList>
            <person name="Zhu S."/>
            <person name="Cao Y.-Z."/>
            <person name="Jiang C."/>
            <person name="Tan B.-Y."/>
            <person name="Wang Z."/>
            <person name="Feng S."/>
            <person name="Zhang L."/>
            <person name="Su X.-H."/>
            <person name="Brejova B."/>
            <person name="Vinar T."/>
            <person name="Xu M."/>
            <person name="Wang M.-X."/>
            <person name="Zhang S.-G."/>
            <person name="Huang M.-R."/>
            <person name="Wu R."/>
            <person name="Zhou Y."/>
        </authorList>
    </citation>
    <scope>NUCLEOTIDE SEQUENCE [LARGE SCALE GENOMIC DNA]</scope>
    <source>
        <strain evidence="3 4">MB_m1</strain>
    </source>
</reference>
<dbReference type="HOGENOM" id="CLU_683481_0_0_1"/>
<dbReference type="AlphaFoldDB" id="K1WWA0"/>
<gene>
    <name evidence="3" type="ORF">MBM_05216</name>
</gene>
<organism evidence="3 4">
    <name type="scientific">Marssonina brunnea f. sp. multigermtubi (strain MB_m1)</name>
    <name type="common">Marssonina leaf spot fungus</name>
    <dbReference type="NCBI Taxonomy" id="1072389"/>
    <lineage>
        <taxon>Eukaryota</taxon>
        <taxon>Fungi</taxon>
        <taxon>Dikarya</taxon>
        <taxon>Ascomycota</taxon>
        <taxon>Pezizomycotina</taxon>
        <taxon>Leotiomycetes</taxon>
        <taxon>Helotiales</taxon>
        <taxon>Drepanopezizaceae</taxon>
        <taxon>Drepanopeziza</taxon>
    </lineage>
</organism>
<dbReference type="Proteomes" id="UP000006753">
    <property type="component" value="Unassembled WGS sequence"/>
</dbReference>
<evidence type="ECO:0000256" key="1">
    <source>
        <dbReference type="SAM" id="Coils"/>
    </source>
</evidence>
<name>K1WWA0_MARBU</name>
<keyword evidence="4" id="KW-1185">Reference proteome</keyword>